<organism evidence="1 2">
    <name type="scientific">Mesorhizobium marinum</name>
    <dbReference type="NCBI Taxonomy" id="3228790"/>
    <lineage>
        <taxon>Bacteria</taxon>
        <taxon>Pseudomonadati</taxon>
        <taxon>Pseudomonadota</taxon>
        <taxon>Alphaproteobacteria</taxon>
        <taxon>Hyphomicrobiales</taxon>
        <taxon>Phyllobacteriaceae</taxon>
        <taxon>Mesorhizobium</taxon>
    </lineage>
</organism>
<protein>
    <submittedName>
        <fullName evidence="1">Uncharacterized protein</fullName>
    </submittedName>
</protein>
<evidence type="ECO:0000313" key="1">
    <source>
        <dbReference type="EMBL" id="MEW9805389.1"/>
    </source>
</evidence>
<sequence>MQQYPLYRLDGGQVVVQETQGGRWASLDGATANALLAVFDGMTLDALRNTVLRETAGAEPMRRVA</sequence>
<name>A0ABV3QWE5_9HYPH</name>
<reference evidence="1 2" key="1">
    <citation type="submission" date="2024-06" db="EMBL/GenBank/DDBJ databases">
        <authorList>
            <person name="Tuo L."/>
        </authorList>
    </citation>
    <scope>NUCLEOTIDE SEQUENCE [LARGE SCALE GENOMIC DNA]</scope>
    <source>
        <strain evidence="1 2">ZMM04-5</strain>
    </source>
</reference>
<dbReference type="RefSeq" id="WP_367722433.1">
    <property type="nucleotide sequence ID" value="NZ_JBFOCI010000001.1"/>
</dbReference>
<accession>A0ABV3QWE5</accession>
<evidence type="ECO:0000313" key="2">
    <source>
        <dbReference type="Proteomes" id="UP001556196"/>
    </source>
</evidence>
<dbReference type="Proteomes" id="UP001556196">
    <property type="component" value="Unassembled WGS sequence"/>
</dbReference>
<gene>
    <name evidence="1" type="ORF">ABUE31_05250</name>
</gene>
<keyword evidence="2" id="KW-1185">Reference proteome</keyword>
<proteinExistence type="predicted"/>
<comment type="caution">
    <text evidence="1">The sequence shown here is derived from an EMBL/GenBank/DDBJ whole genome shotgun (WGS) entry which is preliminary data.</text>
</comment>
<dbReference type="EMBL" id="JBFOCI010000001">
    <property type="protein sequence ID" value="MEW9805389.1"/>
    <property type="molecule type" value="Genomic_DNA"/>
</dbReference>